<comment type="similarity">
    <text evidence="1 4">Belongs to the bacterial solute-binding protein 9 family.</text>
</comment>
<evidence type="ECO:0000256" key="1">
    <source>
        <dbReference type="ARBA" id="ARBA00011028"/>
    </source>
</evidence>
<dbReference type="PRINTS" id="PR00691">
    <property type="entry name" value="ADHESINB"/>
</dbReference>
<dbReference type="PRINTS" id="PR00690">
    <property type="entry name" value="ADHESNFAMILY"/>
</dbReference>
<accession>A0A410DR02</accession>
<reference evidence="5 6" key="1">
    <citation type="submission" date="2018-01" db="EMBL/GenBank/DDBJ databases">
        <title>Genome Sequencing and Assembly of Anaerobacter polyendosporus strain CT4.</title>
        <authorList>
            <person name="Tachaapaikoon C."/>
            <person name="Sutheeworapong S."/>
            <person name="Jenjaroenpun P."/>
            <person name="Wongsurawat T."/>
            <person name="Nookeaw I."/>
            <person name="Cheawchanlertfa P."/>
            <person name="Kosugi A."/>
            <person name="Cheevadhanarak S."/>
            <person name="Ratanakhanokchai K."/>
        </authorList>
    </citation>
    <scope>NUCLEOTIDE SEQUENCE [LARGE SCALE GENOMIC DNA]</scope>
    <source>
        <strain evidence="5 6">CT4</strain>
    </source>
</reference>
<evidence type="ECO:0000313" key="5">
    <source>
        <dbReference type="EMBL" id="QAA31476.1"/>
    </source>
</evidence>
<dbReference type="Pfam" id="PF01297">
    <property type="entry name" value="ZnuA"/>
    <property type="match status" value="1"/>
</dbReference>
<organism evidence="5 6">
    <name type="scientific">Clostridium manihotivorum</name>
    <dbReference type="NCBI Taxonomy" id="2320868"/>
    <lineage>
        <taxon>Bacteria</taxon>
        <taxon>Bacillati</taxon>
        <taxon>Bacillota</taxon>
        <taxon>Clostridia</taxon>
        <taxon>Eubacteriales</taxon>
        <taxon>Clostridiaceae</taxon>
        <taxon>Clostridium</taxon>
    </lineage>
</organism>
<dbReference type="EMBL" id="CP025746">
    <property type="protein sequence ID" value="QAA31476.1"/>
    <property type="molecule type" value="Genomic_DNA"/>
</dbReference>
<evidence type="ECO:0000256" key="4">
    <source>
        <dbReference type="RuleBase" id="RU003512"/>
    </source>
</evidence>
<evidence type="ECO:0000256" key="2">
    <source>
        <dbReference type="ARBA" id="ARBA00022448"/>
    </source>
</evidence>
<dbReference type="KEGG" id="cmah:C1I91_07410"/>
<dbReference type="GO" id="GO:0007155">
    <property type="term" value="P:cell adhesion"/>
    <property type="evidence" value="ECO:0007669"/>
    <property type="project" value="InterPro"/>
</dbReference>
<proteinExistence type="inferred from homology"/>
<keyword evidence="2 4" id="KW-0813">Transport</keyword>
<dbReference type="GO" id="GO:0030001">
    <property type="term" value="P:metal ion transport"/>
    <property type="evidence" value="ECO:0007669"/>
    <property type="project" value="InterPro"/>
</dbReference>
<dbReference type="AlphaFoldDB" id="A0A410DR02"/>
<dbReference type="InterPro" id="IPR006129">
    <property type="entry name" value="AdhesinB"/>
</dbReference>
<evidence type="ECO:0000256" key="3">
    <source>
        <dbReference type="ARBA" id="ARBA00022729"/>
    </source>
</evidence>
<keyword evidence="3" id="KW-0732">Signal</keyword>
<dbReference type="OrthoDB" id="9810636at2"/>
<gene>
    <name evidence="5" type="ORF">C1I91_07410</name>
</gene>
<dbReference type="SUPFAM" id="SSF53807">
    <property type="entry name" value="Helical backbone' metal receptor"/>
    <property type="match status" value="1"/>
</dbReference>
<dbReference type="Proteomes" id="UP000286268">
    <property type="component" value="Chromosome"/>
</dbReference>
<dbReference type="InterPro" id="IPR050492">
    <property type="entry name" value="Bact_metal-bind_prot9"/>
</dbReference>
<dbReference type="InterPro" id="IPR006127">
    <property type="entry name" value="ZnuA-like"/>
</dbReference>
<dbReference type="PANTHER" id="PTHR42953">
    <property type="entry name" value="HIGH-AFFINITY ZINC UPTAKE SYSTEM PROTEIN ZNUA-RELATED"/>
    <property type="match status" value="1"/>
</dbReference>
<keyword evidence="6" id="KW-1185">Reference proteome</keyword>
<dbReference type="PANTHER" id="PTHR42953:SF3">
    <property type="entry name" value="HIGH-AFFINITY ZINC UPTAKE SYSTEM PROTEIN ZNUA"/>
    <property type="match status" value="1"/>
</dbReference>
<sequence length="298" mass="33833">MNKRRALSKVIFGVIVVSLSVALIGCTKKTEQKNDEKLKVTVSINPLKEFAQAIGGDKIDINMMVPEGMEPHDFEPKSKDLIELNKSQIFIYNGLGMEEWLDKVTDTIEDKDKIQLIDSSKGIEAIKTAGKIDPHIWLSLKNAKIQSNNIKEALIKADAKNKDYYEKNYKDFSEKLDKLYSDNVSRFKELSNKDFVTGHEAFGYLCRDFGLTQKSVEDVFGEGEITPQKLKELVEFCKTNKVKTIFAEQLASPKVSETLANEVGANVQSIYTIESKEDNKDYYESMKDNLDKIYNSLK</sequence>
<dbReference type="InterPro" id="IPR006128">
    <property type="entry name" value="Lipoprotein_PsaA-like"/>
</dbReference>
<dbReference type="PROSITE" id="PS51257">
    <property type="entry name" value="PROKAR_LIPOPROTEIN"/>
    <property type="match status" value="1"/>
</dbReference>
<dbReference type="Gene3D" id="3.40.50.1980">
    <property type="entry name" value="Nitrogenase molybdenum iron protein domain"/>
    <property type="match status" value="2"/>
</dbReference>
<evidence type="ECO:0000313" key="6">
    <source>
        <dbReference type="Proteomes" id="UP000286268"/>
    </source>
</evidence>
<dbReference type="GO" id="GO:0046872">
    <property type="term" value="F:metal ion binding"/>
    <property type="evidence" value="ECO:0007669"/>
    <property type="project" value="InterPro"/>
</dbReference>
<name>A0A410DR02_9CLOT</name>
<protein>
    <submittedName>
        <fullName evidence="5">ABC transporter substrate-binding protein</fullName>
    </submittedName>
</protein>
<dbReference type="RefSeq" id="WP_128212289.1">
    <property type="nucleotide sequence ID" value="NZ_CP025746.1"/>
</dbReference>